<dbReference type="SUPFAM" id="SSF56281">
    <property type="entry name" value="Metallo-hydrolase/oxidoreductase"/>
    <property type="match status" value="1"/>
</dbReference>
<accession>A0A376A9E6</accession>
<dbReference type="SMART" id="SM00849">
    <property type="entry name" value="Lactamase_B"/>
    <property type="match status" value="1"/>
</dbReference>
<evidence type="ECO:0000313" key="7">
    <source>
        <dbReference type="Proteomes" id="UP000254764"/>
    </source>
</evidence>
<protein>
    <recommendedName>
        <fullName evidence="5">Metallo-beta-lactamase domain-containing protein</fullName>
    </recommendedName>
</protein>
<comment type="similarity">
    <text evidence="1">Belongs to the metallo-beta-lactamase superfamily.</text>
</comment>
<dbReference type="PANTHER" id="PTHR42978:SF6">
    <property type="entry name" value="QUORUM-QUENCHING LACTONASE YTNP-RELATED"/>
    <property type="match status" value="1"/>
</dbReference>
<dbReference type="InterPro" id="IPR036866">
    <property type="entry name" value="RibonucZ/Hydroxyglut_hydro"/>
</dbReference>
<dbReference type="Gene3D" id="3.60.15.10">
    <property type="entry name" value="Ribonuclease Z/Hydroxyacylglutathione hydrolase-like"/>
    <property type="match status" value="1"/>
</dbReference>
<proteinExistence type="inferred from homology"/>
<dbReference type="GO" id="GO:0016787">
    <property type="term" value="F:hydrolase activity"/>
    <property type="evidence" value="ECO:0007669"/>
    <property type="project" value="UniProtKB-KW"/>
</dbReference>
<keyword evidence="2" id="KW-0479">Metal-binding</keyword>
<name>A0A376A9E6_9HYPH</name>
<reference evidence="7" key="1">
    <citation type="submission" date="2018-07" db="EMBL/GenBank/DDBJ databases">
        <authorList>
            <person name="Peiro R."/>
            <person name="Begona"/>
            <person name="Cbmso G."/>
            <person name="Lopez M."/>
            <person name="Gonzalez S."/>
        </authorList>
    </citation>
    <scope>NUCLEOTIDE SEQUENCE [LARGE SCALE GENOMIC DNA]</scope>
</reference>
<dbReference type="GO" id="GO:0046872">
    <property type="term" value="F:metal ion binding"/>
    <property type="evidence" value="ECO:0007669"/>
    <property type="project" value="UniProtKB-KW"/>
</dbReference>
<dbReference type="AlphaFoldDB" id="A0A376A9E6"/>
<dbReference type="InterPro" id="IPR051013">
    <property type="entry name" value="MBL_superfamily_lactonases"/>
</dbReference>
<dbReference type="CDD" id="cd07720">
    <property type="entry name" value="OPHC2-like_MBL-fold"/>
    <property type="match status" value="1"/>
</dbReference>
<dbReference type="PANTHER" id="PTHR42978">
    <property type="entry name" value="QUORUM-QUENCHING LACTONASE YTNP-RELATED-RELATED"/>
    <property type="match status" value="1"/>
</dbReference>
<evidence type="ECO:0000259" key="5">
    <source>
        <dbReference type="SMART" id="SM00849"/>
    </source>
</evidence>
<evidence type="ECO:0000256" key="2">
    <source>
        <dbReference type="ARBA" id="ARBA00022723"/>
    </source>
</evidence>
<evidence type="ECO:0000256" key="3">
    <source>
        <dbReference type="ARBA" id="ARBA00022801"/>
    </source>
</evidence>
<feature type="domain" description="Metallo-beta-lactamase" evidence="5">
    <location>
        <begin position="110"/>
        <end position="312"/>
    </location>
</feature>
<evidence type="ECO:0000256" key="1">
    <source>
        <dbReference type="ARBA" id="ARBA00007749"/>
    </source>
</evidence>
<dbReference type="Pfam" id="PF00753">
    <property type="entry name" value="Lactamase_B"/>
    <property type="match status" value="1"/>
</dbReference>
<gene>
    <name evidence="6" type="ORF">RHIZ70_122</name>
</gene>
<evidence type="ECO:0000256" key="4">
    <source>
        <dbReference type="ARBA" id="ARBA00022833"/>
    </source>
</evidence>
<dbReference type="STRING" id="1336235.GCA_000518785_02460"/>
<organism evidence="6 7">
    <name type="scientific">Ciceribacter selenitireducens ATCC BAA-1503</name>
    <dbReference type="NCBI Taxonomy" id="1336235"/>
    <lineage>
        <taxon>Bacteria</taxon>
        <taxon>Pseudomonadati</taxon>
        <taxon>Pseudomonadota</taxon>
        <taxon>Alphaproteobacteria</taxon>
        <taxon>Hyphomicrobiales</taxon>
        <taxon>Rhizobiaceae</taxon>
        <taxon>Ciceribacter</taxon>
    </lineage>
</organism>
<dbReference type="InterPro" id="IPR001279">
    <property type="entry name" value="Metallo-B-lactamas"/>
</dbReference>
<dbReference type="EMBL" id="UEYP01000010">
    <property type="protein sequence ID" value="SSC64414.1"/>
    <property type="molecule type" value="Genomic_DNA"/>
</dbReference>
<keyword evidence="4" id="KW-0862">Zinc</keyword>
<evidence type="ECO:0000313" key="6">
    <source>
        <dbReference type="EMBL" id="SSC64414.1"/>
    </source>
</evidence>
<keyword evidence="3" id="KW-0378">Hydrolase</keyword>
<dbReference type="Proteomes" id="UP000254764">
    <property type="component" value="Unassembled WGS sequence"/>
</dbReference>
<keyword evidence="7" id="KW-1185">Reference proteome</keyword>
<sequence length="339" mass="36510">MRIEWAGQEETTMIEINRRLLLGGAGLALAAPSLMTRAAIAQGADTAMSIDHAMPPETHRFKLGNFEVVVVKDGARASGKPQETFGTNQTPEAIGELLEANFLPAENFVNSFAPVLVNTGSEVILFDTGLGEGGRANGLGRLVEGLTAAGYKREDVTIVVITHMHGDHIGGLMEGGKPAFPNARYVTGQAEYDFWVDPARAGTPAEGGHKGVLANVKPLAEKMTFIGDGGDVVGGITGMAAFGHSPGHMIYRLESEGRQLVLAADTANHFVLSLQRPEWEVKFDMDKAAAAETRKRVFDMIATDKLAFIGYHMPFPAVGYVEKLDTGYRYVPKSYQFDI</sequence>